<feature type="compositionally biased region" description="Basic and acidic residues" evidence="1">
    <location>
        <begin position="15"/>
        <end position="28"/>
    </location>
</feature>
<protein>
    <submittedName>
        <fullName evidence="2">Uncharacterized protein</fullName>
    </submittedName>
</protein>
<evidence type="ECO:0000256" key="1">
    <source>
        <dbReference type="SAM" id="MobiDB-lite"/>
    </source>
</evidence>
<feature type="region of interest" description="Disordered" evidence="1">
    <location>
        <begin position="1"/>
        <end position="38"/>
    </location>
</feature>
<name>A0A061QZQ5_9CHLO</name>
<organism evidence="2">
    <name type="scientific">Tetraselmis sp. GSL018</name>
    <dbReference type="NCBI Taxonomy" id="582737"/>
    <lineage>
        <taxon>Eukaryota</taxon>
        <taxon>Viridiplantae</taxon>
        <taxon>Chlorophyta</taxon>
        <taxon>core chlorophytes</taxon>
        <taxon>Chlorodendrophyceae</taxon>
        <taxon>Chlorodendrales</taxon>
        <taxon>Chlorodendraceae</taxon>
        <taxon>Tetraselmis</taxon>
    </lineage>
</organism>
<gene>
    <name evidence="2" type="ORF">TSPGSL018_19403</name>
</gene>
<feature type="region of interest" description="Disordered" evidence="1">
    <location>
        <begin position="136"/>
        <end position="163"/>
    </location>
</feature>
<sequence>MGKKTVFGRPRKRKIEAVSERHEGDDQNRNSSPISTRIPGETYQHVLPLSSSLPEKVVATREKTMHSSYLQSFQPLIPLVMQMPQSSLTWLTFGGGGAFHPPAVPVPVLPWPVALLAPTAPSLGLACPGGSSASLPISALPKQPEHGAQGKASTARGPRAPRPANVCRKCHRPYMNPHHVRDQANKWICVYIKEDRCKQ</sequence>
<dbReference type="AlphaFoldDB" id="A0A061QZQ5"/>
<evidence type="ECO:0000313" key="2">
    <source>
        <dbReference type="EMBL" id="JAC63945.1"/>
    </source>
</evidence>
<reference evidence="2" key="1">
    <citation type="submission" date="2014-05" db="EMBL/GenBank/DDBJ databases">
        <title>The transcriptome of the halophilic microalga Tetraselmis sp. GSL018 isolated from the Great Salt Lake, Utah.</title>
        <authorList>
            <person name="Jinkerson R.E."/>
            <person name="D'Adamo S."/>
            <person name="Posewitz M.C."/>
        </authorList>
    </citation>
    <scope>NUCLEOTIDE SEQUENCE</scope>
    <source>
        <strain evidence="2">GSL018</strain>
    </source>
</reference>
<proteinExistence type="predicted"/>
<accession>A0A061QZQ5</accession>
<dbReference type="EMBL" id="GBEZ01022916">
    <property type="protein sequence ID" value="JAC63945.1"/>
    <property type="molecule type" value="Transcribed_RNA"/>
</dbReference>